<dbReference type="AlphaFoldDB" id="A0A1T4NLX9"/>
<gene>
    <name evidence="2" type="ORF">SAMN02745116_01472</name>
</gene>
<evidence type="ECO:0000313" key="2">
    <source>
        <dbReference type="EMBL" id="SJZ80097.1"/>
    </source>
</evidence>
<organism evidence="2 3">
    <name type="scientific">Pilibacter termitis</name>
    <dbReference type="NCBI Taxonomy" id="263852"/>
    <lineage>
        <taxon>Bacteria</taxon>
        <taxon>Bacillati</taxon>
        <taxon>Bacillota</taxon>
        <taxon>Bacilli</taxon>
        <taxon>Lactobacillales</taxon>
        <taxon>Enterococcaceae</taxon>
        <taxon>Pilibacter</taxon>
    </lineage>
</organism>
<reference evidence="3" key="1">
    <citation type="submission" date="2017-02" db="EMBL/GenBank/DDBJ databases">
        <authorList>
            <person name="Varghese N."/>
            <person name="Submissions S."/>
        </authorList>
    </citation>
    <scope>NUCLEOTIDE SEQUENCE [LARGE SCALE GENOMIC DNA]</scope>
    <source>
        <strain evidence="3">ATCC BAA-1030</strain>
    </source>
</reference>
<keyword evidence="1" id="KW-1133">Transmembrane helix</keyword>
<keyword evidence="3" id="KW-1185">Reference proteome</keyword>
<dbReference type="EMBL" id="FUXI01000015">
    <property type="protein sequence ID" value="SJZ80097.1"/>
    <property type="molecule type" value="Genomic_DNA"/>
</dbReference>
<accession>A0A1T4NLX9</accession>
<keyword evidence="1" id="KW-0472">Membrane</keyword>
<dbReference type="RefSeq" id="WP_078807408.1">
    <property type="nucleotide sequence ID" value="NZ_FUXI01000015.1"/>
</dbReference>
<feature type="transmembrane region" description="Helical" evidence="1">
    <location>
        <begin position="93"/>
        <end position="111"/>
    </location>
</feature>
<feature type="transmembrane region" description="Helical" evidence="1">
    <location>
        <begin position="57"/>
        <end position="81"/>
    </location>
</feature>
<dbReference type="OrthoDB" id="2243591at2"/>
<name>A0A1T4NLX9_9ENTE</name>
<protein>
    <submittedName>
        <fullName evidence="2">Uncharacterized protein</fullName>
    </submittedName>
</protein>
<keyword evidence="1" id="KW-0812">Transmembrane</keyword>
<dbReference type="Proteomes" id="UP000190328">
    <property type="component" value="Unassembled WGS sequence"/>
</dbReference>
<dbReference type="STRING" id="263852.SAMN02745116_01472"/>
<sequence>MSNLKKATLVGCLLRSAVSLWGIIQAIMLLTSPSAEMEEALSQSGLGENSAEMVKSLASGLVVTSLVISLVFCAICWLGYFKIEKSSGKGWKIFFLVYGILMIVTNILGILADPINAILSIATGVVFILVFTTKGEPEEE</sequence>
<feature type="transmembrane region" description="Helical" evidence="1">
    <location>
        <begin position="12"/>
        <end position="31"/>
    </location>
</feature>
<evidence type="ECO:0000256" key="1">
    <source>
        <dbReference type="SAM" id="Phobius"/>
    </source>
</evidence>
<proteinExistence type="predicted"/>
<feature type="transmembrane region" description="Helical" evidence="1">
    <location>
        <begin position="117"/>
        <end position="133"/>
    </location>
</feature>
<evidence type="ECO:0000313" key="3">
    <source>
        <dbReference type="Proteomes" id="UP000190328"/>
    </source>
</evidence>